<name>A0A7J8FPF8_MOLMO</name>
<organism evidence="3 4">
    <name type="scientific">Molossus molossus</name>
    <name type="common">Pallas' mastiff bat</name>
    <name type="synonym">Vespertilio molossus</name>
    <dbReference type="NCBI Taxonomy" id="27622"/>
    <lineage>
        <taxon>Eukaryota</taxon>
        <taxon>Metazoa</taxon>
        <taxon>Chordata</taxon>
        <taxon>Craniata</taxon>
        <taxon>Vertebrata</taxon>
        <taxon>Euteleostomi</taxon>
        <taxon>Mammalia</taxon>
        <taxon>Eutheria</taxon>
        <taxon>Laurasiatheria</taxon>
        <taxon>Chiroptera</taxon>
        <taxon>Yangochiroptera</taxon>
        <taxon>Molossidae</taxon>
        <taxon>Molossus</taxon>
    </lineage>
</organism>
<dbReference type="InterPro" id="IPR036770">
    <property type="entry name" value="Ankyrin_rpt-contain_sf"/>
</dbReference>
<dbReference type="PANTHER" id="PTHR15897">
    <property type="entry name" value="ANKYRIN REPEAT AND MYND DOMAIN PROTEIN 1"/>
    <property type="match status" value="1"/>
</dbReference>
<evidence type="ECO:0000256" key="1">
    <source>
        <dbReference type="ARBA" id="ARBA00022737"/>
    </source>
</evidence>
<dbReference type="AlphaFoldDB" id="A0A7J8FPF8"/>
<dbReference type="InterPro" id="IPR053064">
    <property type="entry name" value="Ankyrin-MYND_domain-protein"/>
</dbReference>
<comment type="caution">
    <text evidence="3">The sequence shown here is derived from an EMBL/GenBank/DDBJ whole genome shotgun (WGS) entry which is preliminary data.</text>
</comment>
<feature type="compositionally biased region" description="Basic and acidic residues" evidence="2">
    <location>
        <begin position="10"/>
        <end position="20"/>
    </location>
</feature>
<keyword evidence="4" id="KW-1185">Reference proteome</keyword>
<dbReference type="InterPro" id="IPR003409">
    <property type="entry name" value="MORN"/>
</dbReference>
<dbReference type="SMART" id="SM00698">
    <property type="entry name" value="MORN"/>
    <property type="match status" value="2"/>
</dbReference>
<evidence type="ECO:0000313" key="4">
    <source>
        <dbReference type="Proteomes" id="UP000550707"/>
    </source>
</evidence>
<dbReference type="SUPFAM" id="SSF82185">
    <property type="entry name" value="Histone H3 K4-specific methyltransferase SET7/9 N-terminal domain"/>
    <property type="match status" value="1"/>
</dbReference>
<evidence type="ECO:0000313" key="3">
    <source>
        <dbReference type="EMBL" id="KAF6449594.1"/>
    </source>
</evidence>
<dbReference type="Proteomes" id="UP000550707">
    <property type="component" value="Unassembled WGS sequence"/>
</dbReference>
<feature type="region of interest" description="Disordered" evidence="2">
    <location>
        <begin position="1"/>
        <end position="60"/>
    </location>
</feature>
<feature type="compositionally biased region" description="Polar residues" evidence="2">
    <location>
        <begin position="230"/>
        <end position="239"/>
    </location>
</feature>
<dbReference type="InterPro" id="IPR002110">
    <property type="entry name" value="Ankyrin_rpt"/>
</dbReference>
<dbReference type="Pfam" id="PF13637">
    <property type="entry name" value="Ank_4"/>
    <property type="match status" value="1"/>
</dbReference>
<dbReference type="Gene3D" id="1.25.40.20">
    <property type="entry name" value="Ankyrin repeat-containing domain"/>
    <property type="match status" value="2"/>
</dbReference>
<proteinExistence type="predicted"/>
<dbReference type="EMBL" id="JACASF010000011">
    <property type="protein sequence ID" value="KAF6449594.1"/>
    <property type="molecule type" value="Genomic_DNA"/>
</dbReference>
<gene>
    <name evidence="3" type="ORF">HJG59_000702</name>
</gene>
<feature type="region of interest" description="Disordered" evidence="2">
    <location>
        <begin position="230"/>
        <end position="275"/>
    </location>
</feature>
<reference evidence="3 4" key="1">
    <citation type="journal article" date="2020" name="Nature">
        <title>Six reference-quality genomes reveal evolution of bat adaptations.</title>
        <authorList>
            <person name="Jebb D."/>
            <person name="Huang Z."/>
            <person name="Pippel M."/>
            <person name="Hughes G.M."/>
            <person name="Lavrichenko K."/>
            <person name="Devanna P."/>
            <person name="Winkler S."/>
            <person name="Jermiin L.S."/>
            <person name="Skirmuntt E.C."/>
            <person name="Katzourakis A."/>
            <person name="Burkitt-Gray L."/>
            <person name="Ray D.A."/>
            <person name="Sullivan K.A.M."/>
            <person name="Roscito J.G."/>
            <person name="Kirilenko B.M."/>
            <person name="Davalos L.M."/>
            <person name="Corthals A.P."/>
            <person name="Power M.L."/>
            <person name="Jones G."/>
            <person name="Ransome R.D."/>
            <person name="Dechmann D.K.N."/>
            <person name="Locatelli A.G."/>
            <person name="Puechmaille S.J."/>
            <person name="Fedrigo O."/>
            <person name="Jarvis E.D."/>
            <person name="Hiller M."/>
            <person name="Vernes S.C."/>
            <person name="Myers E.W."/>
            <person name="Teeling E.C."/>
        </authorList>
    </citation>
    <scope>NUCLEOTIDE SEQUENCE [LARGE SCALE GENOMIC DNA]</scope>
    <source>
        <strain evidence="3">MMolMol1</strain>
        <tissue evidence="3">Muscle</tissue>
    </source>
</reference>
<evidence type="ECO:0000256" key="2">
    <source>
        <dbReference type="SAM" id="MobiDB-lite"/>
    </source>
</evidence>
<sequence length="395" mass="44044">MESGYNSDQVPRDGQVKGRGSEPAAFEDPGTLESSTLFSKRNVPGTLEEEEEESQDPLREQDLKEAYVQLVRGMQEWQDGCVYRGHFGLDMKLGYGEFSWPTGESYQGQFYRDHRHGFGTYMWPDGSRFTGMFYLSCRDGYGTMYMKARLFQVHCHIDIINLLLDHGADVNRCTDEGLTALGACFLLYYPAGTFKPNIAERTAPEPQEAPKFSATQNSFTFHDSDSTYSEEMVLTSGSPESIDRRGSSQKCGSTSLRGSTSDSDKGPDDALESLDQGTLGSHESVFGSNMCVQNFSIELSWDLLEKGAEVYSRLRATSGDTGSNRGTMRQMALSMIERRNRWLTIHRLLHRGADPNLCRVPMQVLFFAVKAGDVDGVKLLLENGARTDVQLPPEG</sequence>
<dbReference type="PANTHER" id="PTHR15897:SF2">
    <property type="entry name" value="ANKYRIN REPEAT AND MYND DOMAIN-CONTAINING PROTEIN 1"/>
    <property type="match status" value="1"/>
</dbReference>
<accession>A0A7J8FPF8</accession>
<dbReference type="SUPFAM" id="SSF48403">
    <property type="entry name" value="Ankyrin repeat"/>
    <property type="match status" value="1"/>
</dbReference>
<dbReference type="Pfam" id="PF02493">
    <property type="entry name" value="MORN"/>
    <property type="match status" value="2"/>
</dbReference>
<feature type="compositionally biased region" description="Polar residues" evidence="2">
    <location>
        <begin position="248"/>
        <end position="261"/>
    </location>
</feature>
<protein>
    <submittedName>
        <fullName evidence="3">Ankyrin repeat and MYND domain containing 1</fullName>
    </submittedName>
</protein>
<keyword evidence="1" id="KW-0677">Repeat</keyword>
<dbReference type="Gene3D" id="2.20.110.10">
    <property type="entry name" value="Histone H3 K4-specific methyltransferase SET7/9 N-terminal domain"/>
    <property type="match status" value="1"/>
</dbReference>